<accession>A0ABQ8SRR8</accession>
<feature type="repeat" description="ANK" evidence="3">
    <location>
        <begin position="925"/>
        <end position="957"/>
    </location>
</feature>
<dbReference type="PANTHER" id="PTHR24198">
    <property type="entry name" value="ANKYRIN REPEAT AND PROTEIN KINASE DOMAIN-CONTAINING PROTEIN"/>
    <property type="match status" value="1"/>
</dbReference>
<evidence type="ECO:0000256" key="2">
    <source>
        <dbReference type="ARBA" id="ARBA00023043"/>
    </source>
</evidence>
<feature type="domain" description="Tc1-like transposase DDE" evidence="4">
    <location>
        <begin position="17"/>
        <end position="152"/>
    </location>
</feature>
<feature type="repeat" description="ANK" evidence="3">
    <location>
        <begin position="512"/>
        <end position="544"/>
    </location>
</feature>
<dbReference type="PANTHER" id="PTHR24198:SF165">
    <property type="entry name" value="ANKYRIN REPEAT-CONTAINING PROTEIN-RELATED"/>
    <property type="match status" value="1"/>
</dbReference>
<dbReference type="InterPro" id="IPR038717">
    <property type="entry name" value="Tc1-like_DDE_dom"/>
</dbReference>
<keyword evidence="6" id="KW-1185">Reference proteome</keyword>
<dbReference type="PROSITE" id="PS50088">
    <property type="entry name" value="ANK_REPEAT"/>
    <property type="match status" value="13"/>
</dbReference>
<feature type="repeat" description="ANK" evidence="3">
    <location>
        <begin position="725"/>
        <end position="757"/>
    </location>
</feature>
<gene>
    <name evidence="5" type="ORF">ANN_16819</name>
</gene>
<organism evidence="5 6">
    <name type="scientific">Periplaneta americana</name>
    <name type="common">American cockroach</name>
    <name type="synonym">Blatta americana</name>
    <dbReference type="NCBI Taxonomy" id="6978"/>
    <lineage>
        <taxon>Eukaryota</taxon>
        <taxon>Metazoa</taxon>
        <taxon>Ecdysozoa</taxon>
        <taxon>Arthropoda</taxon>
        <taxon>Hexapoda</taxon>
        <taxon>Insecta</taxon>
        <taxon>Pterygota</taxon>
        <taxon>Neoptera</taxon>
        <taxon>Polyneoptera</taxon>
        <taxon>Dictyoptera</taxon>
        <taxon>Blattodea</taxon>
        <taxon>Blattoidea</taxon>
        <taxon>Blattidae</taxon>
        <taxon>Blattinae</taxon>
        <taxon>Periplaneta</taxon>
    </lineage>
</organism>
<dbReference type="PRINTS" id="PR01415">
    <property type="entry name" value="ANKYRIN"/>
</dbReference>
<feature type="repeat" description="ANK" evidence="3">
    <location>
        <begin position="758"/>
        <end position="790"/>
    </location>
</feature>
<dbReference type="SUPFAM" id="SSF48726">
    <property type="entry name" value="Immunoglobulin"/>
    <property type="match status" value="1"/>
</dbReference>
<keyword evidence="1" id="KW-0677">Repeat</keyword>
<evidence type="ECO:0000256" key="3">
    <source>
        <dbReference type="PROSITE-ProRule" id="PRU00023"/>
    </source>
</evidence>
<dbReference type="InterPro" id="IPR036770">
    <property type="entry name" value="Ankyrin_rpt-contain_sf"/>
</dbReference>
<feature type="repeat" description="ANK" evidence="3">
    <location>
        <begin position="593"/>
        <end position="625"/>
    </location>
</feature>
<proteinExistence type="predicted"/>
<evidence type="ECO:0000313" key="6">
    <source>
        <dbReference type="Proteomes" id="UP001148838"/>
    </source>
</evidence>
<feature type="repeat" description="ANK" evidence="3">
    <location>
        <begin position="792"/>
        <end position="824"/>
    </location>
</feature>
<feature type="repeat" description="ANK" evidence="3">
    <location>
        <begin position="692"/>
        <end position="724"/>
    </location>
</feature>
<dbReference type="Gene3D" id="3.30.420.10">
    <property type="entry name" value="Ribonuclease H-like superfamily/Ribonuclease H"/>
    <property type="match status" value="1"/>
</dbReference>
<dbReference type="EMBL" id="JAJSOF020000021">
    <property type="protein sequence ID" value="KAJ4436688.1"/>
    <property type="molecule type" value="Genomic_DNA"/>
</dbReference>
<dbReference type="InterPro" id="IPR036179">
    <property type="entry name" value="Ig-like_dom_sf"/>
</dbReference>
<dbReference type="Pfam" id="PF12796">
    <property type="entry name" value="Ank_2"/>
    <property type="match status" value="5"/>
</dbReference>
<comment type="caution">
    <text evidence="5">The sequence shown here is derived from an EMBL/GenBank/DDBJ whole genome shotgun (WGS) entry which is preliminary data.</text>
</comment>
<dbReference type="InterPro" id="IPR036397">
    <property type="entry name" value="RNaseH_sf"/>
</dbReference>
<dbReference type="Gene3D" id="1.25.40.20">
    <property type="entry name" value="Ankyrin repeat-containing domain"/>
    <property type="match status" value="3"/>
</dbReference>
<keyword evidence="2 3" id="KW-0040">ANK repeat</keyword>
<reference evidence="5 6" key="1">
    <citation type="journal article" date="2022" name="Allergy">
        <title>Genome assembly and annotation of Periplaneta americana reveal a comprehensive cockroach allergen profile.</title>
        <authorList>
            <person name="Wang L."/>
            <person name="Xiong Q."/>
            <person name="Saelim N."/>
            <person name="Wang L."/>
            <person name="Nong W."/>
            <person name="Wan A.T."/>
            <person name="Shi M."/>
            <person name="Liu X."/>
            <person name="Cao Q."/>
            <person name="Hui J.H.L."/>
            <person name="Sookrung N."/>
            <person name="Leung T.F."/>
            <person name="Tungtrongchitr A."/>
            <person name="Tsui S.K.W."/>
        </authorList>
    </citation>
    <scope>NUCLEOTIDE SEQUENCE [LARGE SCALE GENOMIC DNA]</scope>
    <source>
        <strain evidence="5">PWHHKU_190912</strain>
    </source>
</reference>
<dbReference type="SMART" id="SM00248">
    <property type="entry name" value="ANK"/>
    <property type="match status" value="14"/>
</dbReference>
<dbReference type="InterPro" id="IPR002110">
    <property type="entry name" value="Ankyrin_rpt"/>
</dbReference>
<dbReference type="PROSITE" id="PS50297">
    <property type="entry name" value="ANK_REP_REGION"/>
    <property type="match status" value="13"/>
</dbReference>
<sequence>MWAKLYQHWTVNDWKNVLFSDESHFEVHGHRVSYIRKRSKNVTPAHLQQAPKYPPKVMFWGCFTHEGPGALIPIKGTMNSDKYIHLLETRIVPQLQKSFPDGRGVFQQNLAPCHTSRKTTEFFNKKNIQVFPWPGKSPDINHIDNLCMLLKNLKIRIYKTVILPAVLYGCETWTLTLREEQRLRVFENKVLRKIFGAQRDEVTGKWRKLHNTELHALYSSPDIIRNLKSRRLRWAGHVAHMGESRNAYTVLIGKPEGKRPLGRPRRRWEDSFKMDLREVGYDDRDWINFAQDRDQWRAYARAVKNLRNIFGNKLHNGLVVNPVTPDIVRIKEGTSLILEAYIESEENNIWFFGPGNTKIGNFNQQATIIREDNKVQLEIWRITRFQSGTYFLKGFDVWSNDKCNWTVIVQVVPEHHVRMDSASDCISNIQEREVTCTAPYSGEVTWEYSGCNVVIKDADQQNVNKFDQCAEFSAFNSTERARLLSEAARRGDIADVAMLTLLGTALDGELQTHKSPLCIASREGHLDVTQFLLNAGANASEILERINPVSAIPMPFNNKEWLTPLHCAAQSGSVPIVQMMLATGANVEVKDSKSRTPFMYAAQSGSLPLVKAFITWGAKLNLKDSDGATLIFHAAGSGSLQLFKFFISLGEDPLSEGHSGLTALFYAARSGSLALVEFLVSLGADPLKNKSNQETPIFEAVYAGSIPVIEAFLKWGASVNSKNDRGQSLLHMAVKGGYLCLVKKLIAENASIMAVDNSGNTPLHYAARLGYTSIIKALIDAGANTDVSENRTLMTPLHFATENGHLSTINELIKAGAAVNTVDRFRYTPLHTAVRIQNYLIVQTLIKAGANPNTFSNYGDTPLFAAADRGNVQIFKALIMAGANYSAVSSRDEHTTVHYAAIGGHVEILQELIKLGANLDVPNRIGNTPLQMAAHAGHFQMVQALIKAGANGANPDAVNDYLQTPAHAAAEGGHLEVLKALINAGACYNALDEDGQSPLDYAKQSERTELVKWLSGLKP</sequence>
<dbReference type="Pfam" id="PF13358">
    <property type="entry name" value="DDE_3"/>
    <property type="match status" value="1"/>
</dbReference>
<feature type="repeat" description="ANK" evidence="3">
    <location>
        <begin position="892"/>
        <end position="924"/>
    </location>
</feature>
<dbReference type="Proteomes" id="UP001148838">
    <property type="component" value="Unassembled WGS sequence"/>
</dbReference>
<dbReference type="Pfam" id="PF00023">
    <property type="entry name" value="Ank"/>
    <property type="match status" value="1"/>
</dbReference>
<feature type="repeat" description="ANK" evidence="3">
    <location>
        <begin position="825"/>
        <end position="857"/>
    </location>
</feature>
<name>A0ABQ8SRR8_PERAM</name>
<feature type="repeat" description="ANK" evidence="3">
    <location>
        <begin position="560"/>
        <end position="592"/>
    </location>
</feature>
<feature type="repeat" description="ANK" evidence="3">
    <location>
        <begin position="858"/>
        <end position="890"/>
    </location>
</feature>
<feature type="repeat" description="ANK" evidence="3">
    <location>
        <begin position="659"/>
        <end position="685"/>
    </location>
</feature>
<evidence type="ECO:0000313" key="5">
    <source>
        <dbReference type="EMBL" id="KAJ4436688.1"/>
    </source>
</evidence>
<protein>
    <recommendedName>
        <fullName evidence="4">Tc1-like transposase DDE domain-containing protein</fullName>
    </recommendedName>
</protein>
<feature type="repeat" description="ANK" evidence="3">
    <location>
        <begin position="961"/>
        <end position="993"/>
    </location>
</feature>
<evidence type="ECO:0000259" key="4">
    <source>
        <dbReference type="Pfam" id="PF13358"/>
    </source>
</evidence>
<dbReference type="SUPFAM" id="SSF48403">
    <property type="entry name" value="Ankyrin repeat"/>
    <property type="match status" value="2"/>
</dbReference>
<evidence type="ECO:0000256" key="1">
    <source>
        <dbReference type="ARBA" id="ARBA00022737"/>
    </source>
</evidence>